<evidence type="ECO:0000313" key="3">
    <source>
        <dbReference type="Proteomes" id="UP000316291"/>
    </source>
</evidence>
<evidence type="ECO:0000256" key="1">
    <source>
        <dbReference type="SAM" id="MobiDB-lite"/>
    </source>
</evidence>
<keyword evidence="3" id="KW-1185">Reference proteome</keyword>
<dbReference type="AlphaFoldDB" id="A0A562RQ91"/>
<proteinExistence type="predicted"/>
<dbReference type="Proteomes" id="UP000316291">
    <property type="component" value="Unassembled WGS sequence"/>
</dbReference>
<name>A0A562RQ91_9BRAD</name>
<reference evidence="2 3" key="1">
    <citation type="journal article" date="2015" name="Stand. Genomic Sci.">
        <title>Genomic Encyclopedia of Bacterial and Archaeal Type Strains, Phase III: the genomes of soil and plant-associated and newly described type strains.</title>
        <authorList>
            <person name="Whitman W.B."/>
            <person name="Woyke T."/>
            <person name="Klenk H.P."/>
            <person name="Zhou Y."/>
            <person name="Lilburn T.G."/>
            <person name="Beck B.J."/>
            <person name="De Vos P."/>
            <person name="Vandamme P."/>
            <person name="Eisen J.A."/>
            <person name="Garrity G."/>
            <person name="Hugenholtz P."/>
            <person name="Kyrpides N.C."/>
        </authorList>
    </citation>
    <scope>NUCLEOTIDE SEQUENCE [LARGE SCALE GENOMIC DNA]</scope>
    <source>
        <strain evidence="2 3">CGMCC 1.10948</strain>
    </source>
</reference>
<dbReference type="RefSeq" id="WP_018643599.1">
    <property type="nucleotide sequence ID" value="NZ_VLLA01000008.1"/>
</dbReference>
<accession>A0A562RQ91</accession>
<protein>
    <submittedName>
        <fullName evidence="2">Uncharacterized protein</fullName>
    </submittedName>
</protein>
<gene>
    <name evidence="2" type="ORF">IQ16_03683</name>
</gene>
<feature type="region of interest" description="Disordered" evidence="1">
    <location>
        <begin position="44"/>
        <end position="63"/>
    </location>
</feature>
<sequence>MLDLHASTIDRLDSMFMICSYGGMIDHPAGWRMPTRKQIERLASASPVGRNASGSPAIGPGDDMPPEYWRAVLDDASANARPTPDPIRTQRLCDIDRHLLRVGCRRCGRTIEIQKVDAVRLYGPDSIWRNVSQRLLDNTCAQRTGRHEEDGCWPSYDI</sequence>
<organism evidence="2 3">
    <name type="scientific">Bradyrhizobium huanghuaihaiense</name>
    <dbReference type="NCBI Taxonomy" id="990078"/>
    <lineage>
        <taxon>Bacteria</taxon>
        <taxon>Pseudomonadati</taxon>
        <taxon>Pseudomonadota</taxon>
        <taxon>Alphaproteobacteria</taxon>
        <taxon>Hyphomicrobiales</taxon>
        <taxon>Nitrobacteraceae</taxon>
        <taxon>Bradyrhizobium</taxon>
    </lineage>
</organism>
<dbReference type="EMBL" id="VLLA01000008">
    <property type="protein sequence ID" value="TWI70510.1"/>
    <property type="molecule type" value="Genomic_DNA"/>
</dbReference>
<comment type="caution">
    <text evidence="2">The sequence shown here is derived from an EMBL/GenBank/DDBJ whole genome shotgun (WGS) entry which is preliminary data.</text>
</comment>
<evidence type="ECO:0000313" key="2">
    <source>
        <dbReference type="EMBL" id="TWI70510.1"/>
    </source>
</evidence>